<keyword evidence="6 11" id="KW-0548">Nucleotidyltransferase</keyword>
<sequence>MPHVEKGMAVGLFGGSFNPPHEGHALVAETALRRLGLDQLWWMVTPGNPLKSHRELAPLAERIRWSEAIAPDPRIKVTAFEKRLGQNYTAKTLERVRALNRGIRFVWVMGADNLATFHHWQNWRKIATTFPIAVVDRPGSTLAYLSSRMAKTFDHARVDEEHARSLPGRPAPAWTFIHGPRSAASSTALRRRAAMEKVIPQK</sequence>
<dbReference type="NCBIfam" id="NF000843">
    <property type="entry name" value="PRK00071.2-2"/>
    <property type="match status" value="1"/>
</dbReference>
<evidence type="ECO:0000256" key="6">
    <source>
        <dbReference type="ARBA" id="ARBA00022695"/>
    </source>
</evidence>
<name>A0ABV7DI05_9HYPH</name>
<comment type="pathway">
    <text evidence="2 11">Cofactor biosynthesis; NAD(+) biosynthesis; deamido-NAD(+) from nicotinate D-ribonucleotide: step 1/1.</text>
</comment>
<dbReference type="PANTHER" id="PTHR39321">
    <property type="entry name" value="NICOTINATE-NUCLEOTIDE ADENYLYLTRANSFERASE-RELATED"/>
    <property type="match status" value="1"/>
</dbReference>
<evidence type="ECO:0000256" key="9">
    <source>
        <dbReference type="ARBA" id="ARBA00023027"/>
    </source>
</evidence>
<dbReference type="CDD" id="cd02165">
    <property type="entry name" value="NMNAT"/>
    <property type="match status" value="1"/>
</dbReference>
<comment type="caution">
    <text evidence="13">The sequence shown here is derived from an EMBL/GenBank/DDBJ whole genome shotgun (WGS) entry which is preliminary data.</text>
</comment>
<evidence type="ECO:0000256" key="1">
    <source>
        <dbReference type="ARBA" id="ARBA00002324"/>
    </source>
</evidence>
<evidence type="ECO:0000313" key="13">
    <source>
        <dbReference type="EMBL" id="MFC3073970.1"/>
    </source>
</evidence>
<evidence type="ECO:0000313" key="14">
    <source>
        <dbReference type="Proteomes" id="UP001595377"/>
    </source>
</evidence>
<dbReference type="InterPro" id="IPR005248">
    <property type="entry name" value="NadD/NMNAT"/>
</dbReference>
<dbReference type="SUPFAM" id="SSF52374">
    <property type="entry name" value="Nucleotidylyl transferase"/>
    <property type="match status" value="1"/>
</dbReference>
<protein>
    <recommendedName>
        <fullName evidence="11">Probable nicotinate-nucleotide adenylyltransferase</fullName>
        <ecNumber evidence="11">2.7.7.18</ecNumber>
    </recommendedName>
    <alternativeName>
        <fullName evidence="11">Deamido-NAD(+) diphosphorylase</fullName>
    </alternativeName>
    <alternativeName>
        <fullName evidence="11">Deamido-NAD(+) pyrophosphorylase</fullName>
    </alternativeName>
    <alternativeName>
        <fullName evidence="11">Nicotinate mononucleotide adenylyltransferase</fullName>
        <shortName evidence="11">NaMN adenylyltransferase</shortName>
    </alternativeName>
</protein>
<dbReference type="HAMAP" id="MF_00244">
    <property type="entry name" value="NaMN_adenylyltr"/>
    <property type="match status" value="1"/>
</dbReference>
<evidence type="ECO:0000256" key="10">
    <source>
        <dbReference type="ARBA" id="ARBA00048721"/>
    </source>
</evidence>
<dbReference type="Pfam" id="PF01467">
    <property type="entry name" value="CTP_transf_like"/>
    <property type="match status" value="1"/>
</dbReference>
<feature type="domain" description="Cytidyltransferase-like" evidence="12">
    <location>
        <begin position="12"/>
        <end position="192"/>
    </location>
</feature>
<keyword evidence="14" id="KW-1185">Reference proteome</keyword>
<dbReference type="EC" id="2.7.7.18" evidence="11"/>
<evidence type="ECO:0000256" key="5">
    <source>
        <dbReference type="ARBA" id="ARBA00022679"/>
    </source>
</evidence>
<dbReference type="NCBIfam" id="NF000845">
    <property type="entry name" value="PRK00071.2-4"/>
    <property type="match status" value="1"/>
</dbReference>
<keyword evidence="5 11" id="KW-0808">Transferase</keyword>
<keyword evidence="4 11" id="KW-0662">Pyridine nucleotide biosynthesis</keyword>
<accession>A0ABV7DI05</accession>
<dbReference type="PANTHER" id="PTHR39321:SF3">
    <property type="entry name" value="PHOSPHOPANTETHEINE ADENYLYLTRANSFERASE"/>
    <property type="match status" value="1"/>
</dbReference>
<dbReference type="InterPro" id="IPR014729">
    <property type="entry name" value="Rossmann-like_a/b/a_fold"/>
</dbReference>
<organism evidence="13 14">
    <name type="scientific">Shinella pollutisoli</name>
    <dbReference type="NCBI Taxonomy" id="2250594"/>
    <lineage>
        <taxon>Bacteria</taxon>
        <taxon>Pseudomonadati</taxon>
        <taxon>Pseudomonadota</taxon>
        <taxon>Alphaproteobacteria</taxon>
        <taxon>Hyphomicrobiales</taxon>
        <taxon>Rhizobiaceae</taxon>
        <taxon>Shinella</taxon>
    </lineage>
</organism>
<evidence type="ECO:0000259" key="12">
    <source>
        <dbReference type="Pfam" id="PF01467"/>
    </source>
</evidence>
<gene>
    <name evidence="11" type="primary">nadD</name>
    <name evidence="13" type="ORF">ACFOHH_12720</name>
</gene>
<dbReference type="Proteomes" id="UP001595377">
    <property type="component" value="Unassembled WGS sequence"/>
</dbReference>
<dbReference type="EMBL" id="JBHRSP010000019">
    <property type="protein sequence ID" value="MFC3073970.1"/>
    <property type="molecule type" value="Genomic_DNA"/>
</dbReference>
<evidence type="ECO:0000256" key="4">
    <source>
        <dbReference type="ARBA" id="ARBA00022642"/>
    </source>
</evidence>
<dbReference type="InterPro" id="IPR004821">
    <property type="entry name" value="Cyt_trans-like"/>
</dbReference>
<proteinExistence type="inferred from homology"/>
<evidence type="ECO:0000256" key="2">
    <source>
        <dbReference type="ARBA" id="ARBA00005019"/>
    </source>
</evidence>
<dbReference type="NCBIfam" id="TIGR00482">
    <property type="entry name" value="nicotinate (nicotinamide) nucleotide adenylyltransferase"/>
    <property type="match status" value="1"/>
</dbReference>
<evidence type="ECO:0000256" key="7">
    <source>
        <dbReference type="ARBA" id="ARBA00022741"/>
    </source>
</evidence>
<keyword evidence="8 11" id="KW-0067">ATP-binding</keyword>
<evidence type="ECO:0000256" key="11">
    <source>
        <dbReference type="HAMAP-Rule" id="MF_00244"/>
    </source>
</evidence>
<dbReference type="Gene3D" id="3.40.50.620">
    <property type="entry name" value="HUPs"/>
    <property type="match status" value="1"/>
</dbReference>
<comment type="catalytic activity">
    <reaction evidence="10 11">
        <text>nicotinate beta-D-ribonucleotide + ATP + H(+) = deamido-NAD(+) + diphosphate</text>
        <dbReference type="Rhea" id="RHEA:22860"/>
        <dbReference type="ChEBI" id="CHEBI:15378"/>
        <dbReference type="ChEBI" id="CHEBI:30616"/>
        <dbReference type="ChEBI" id="CHEBI:33019"/>
        <dbReference type="ChEBI" id="CHEBI:57502"/>
        <dbReference type="ChEBI" id="CHEBI:58437"/>
        <dbReference type="EC" id="2.7.7.18"/>
    </reaction>
</comment>
<comment type="similarity">
    <text evidence="3 11">Belongs to the NadD family.</text>
</comment>
<keyword evidence="9 11" id="KW-0520">NAD</keyword>
<keyword evidence="7 11" id="KW-0547">Nucleotide-binding</keyword>
<evidence type="ECO:0000256" key="3">
    <source>
        <dbReference type="ARBA" id="ARBA00009014"/>
    </source>
</evidence>
<dbReference type="RefSeq" id="WP_257313111.1">
    <property type="nucleotide sequence ID" value="NZ_JANFDG010000003.1"/>
</dbReference>
<dbReference type="GO" id="GO:0004515">
    <property type="term" value="F:nicotinate-nucleotide adenylyltransferase activity"/>
    <property type="evidence" value="ECO:0007669"/>
    <property type="project" value="UniProtKB-EC"/>
</dbReference>
<evidence type="ECO:0000256" key="8">
    <source>
        <dbReference type="ARBA" id="ARBA00022840"/>
    </source>
</evidence>
<comment type="function">
    <text evidence="1 11">Catalyzes the reversible adenylation of nicotinate mononucleotide (NaMN) to nicotinic acid adenine dinucleotide (NaAD).</text>
</comment>
<reference evidence="14" key="1">
    <citation type="journal article" date="2019" name="Int. J. Syst. Evol. Microbiol.">
        <title>The Global Catalogue of Microorganisms (GCM) 10K type strain sequencing project: providing services to taxonomists for standard genome sequencing and annotation.</title>
        <authorList>
            <consortium name="The Broad Institute Genomics Platform"/>
            <consortium name="The Broad Institute Genome Sequencing Center for Infectious Disease"/>
            <person name="Wu L."/>
            <person name="Ma J."/>
        </authorList>
    </citation>
    <scope>NUCLEOTIDE SEQUENCE [LARGE SCALE GENOMIC DNA]</scope>
    <source>
        <strain evidence="14">KCTC 52677</strain>
    </source>
</reference>